<dbReference type="Proteomes" id="UP000054785">
    <property type="component" value="Unassembled WGS sequence"/>
</dbReference>
<name>A0A0W0TXW6_9GAMM</name>
<dbReference type="PATRIC" id="fig|45065.4.peg.1157"/>
<dbReference type="OrthoDB" id="5292073at2"/>
<dbReference type="RefSeq" id="WP_028386953.1">
    <property type="nucleotide sequence ID" value="NZ_CAAAHN010000001.1"/>
</dbReference>
<dbReference type="STRING" id="45065.Lgee_1081"/>
<evidence type="ECO:0000313" key="2">
    <source>
        <dbReference type="EMBL" id="KTD00169.1"/>
    </source>
</evidence>
<dbReference type="CDD" id="cd01846">
    <property type="entry name" value="fatty_acyltransferase_like"/>
    <property type="match status" value="1"/>
</dbReference>
<dbReference type="Gene3D" id="3.40.50.1110">
    <property type="entry name" value="SGNH hydrolase"/>
    <property type="match status" value="1"/>
</dbReference>
<dbReference type="GO" id="GO:0016788">
    <property type="term" value="F:hydrolase activity, acting on ester bonds"/>
    <property type="evidence" value="ECO:0007669"/>
    <property type="project" value="InterPro"/>
</dbReference>
<dbReference type="AlphaFoldDB" id="A0A0W0TXW6"/>
<sequence length="311" mass="34203">MKWSLSVAALCFSGLLSAETLNGVVIFGDSLSDNGNLYEVMHHQFPQSPPYYEGRFSNGPVWIERLVQGYYGQNADAHLEDYAYGGAGILEDDEDPGAMYTLKREVGMYLDAHDQAADASRLYIVWIGGNNYFAAPDAGDEAVDLVIRGTVNQLRTLVNAGARHILVANLPNMGDAPIAREFDAKAAFDALSRAHNDALKAAVEGLRAEYPDVQWLFYDTEGMQSTILKDPQQFGFTNTEDTCVDLVSDENMRPGILPMVSRARVSKLMKRSMDACDGYMFFDAVHVTGPLHQIMADEVRVLLENAGLGFA</sequence>
<gene>
    <name evidence="2" type="ORF">Lgee_1081</name>
</gene>
<keyword evidence="3" id="KW-1185">Reference proteome</keyword>
<accession>A0A0W0TXW6</accession>
<dbReference type="InterPro" id="IPR051058">
    <property type="entry name" value="GDSL_Est/Lipase"/>
</dbReference>
<dbReference type="InterPro" id="IPR036514">
    <property type="entry name" value="SGNH_hydro_sf"/>
</dbReference>
<dbReference type="PANTHER" id="PTHR45648:SF22">
    <property type="entry name" value="GDSL LIPASE_ACYLHYDROLASE FAMILY PROTEIN (AFU_ORTHOLOGUE AFUA_4G14700)"/>
    <property type="match status" value="1"/>
</dbReference>
<dbReference type="Pfam" id="PF00657">
    <property type="entry name" value="Lipase_GDSL"/>
    <property type="match status" value="1"/>
</dbReference>
<reference evidence="2 3" key="1">
    <citation type="submission" date="2015-11" db="EMBL/GenBank/DDBJ databases">
        <title>Genomic analysis of 38 Legionella species identifies large and diverse effector repertoires.</title>
        <authorList>
            <person name="Burstein D."/>
            <person name="Amaro F."/>
            <person name="Zusman T."/>
            <person name="Lifshitz Z."/>
            <person name="Cohen O."/>
            <person name="Gilbert J.A."/>
            <person name="Pupko T."/>
            <person name="Shuman H.A."/>
            <person name="Segal G."/>
        </authorList>
    </citation>
    <scope>NUCLEOTIDE SEQUENCE [LARGE SCALE GENOMIC DNA]</scope>
    <source>
        <strain evidence="2 3">ATCC 49504</strain>
    </source>
</reference>
<proteinExistence type="predicted"/>
<keyword evidence="1" id="KW-0378">Hydrolase</keyword>
<dbReference type="InterPro" id="IPR001087">
    <property type="entry name" value="GDSL"/>
</dbReference>
<evidence type="ECO:0000313" key="3">
    <source>
        <dbReference type="Proteomes" id="UP000054785"/>
    </source>
</evidence>
<dbReference type="NCBIfam" id="NF045906">
    <property type="entry name" value="LysophlipPlaALeg"/>
    <property type="match status" value="1"/>
</dbReference>
<protein>
    <submittedName>
        <fullName evidence="2">Lysophospholipase A</fullName>
    </submittedName>
</protein>
<dbReference type="SUPFAM" id="SSF52266">
    <property type="entry name" value="SGNH hydrolase"/>
    <property type="match status" value="1"/>
</dbReference>
<dbReference type="PANTHER" id="PTHR45648">
    <property type="entry name" value="GDSL LIPASE/ACYLHYDROLASE FAMILY PROTEIN (AFU_ORTHOLOGUE AFUA_4G14700)"/>
    <property type="match status" value="1"/>
</dbReference>
<organism evidence="2 3">
    <name type="scientific">Legionella geestiana</name>
    <dbReference type="NCBI Taxonomy" id="45065"/>
    <lineage>
        <taxon>Bacteria</taxon>
        <taxon>Pseudomonadati</taxon>
        <taxon>Pseudomonadota</taxon>
        <taxon>Gammaproteobacteria</taxon>
        <taxon>Legionellales</taxon>
        <taxon>Legionellaceae</taxon>
        <taxon>Legionella</taxon>
    </lineage>
</organism>
<dbReference type="EMBL" id="LNYC01000037">
    <property type="protein sequence ID" value="KTD00169.1"/>
    <property type="molecule type" value="Genomic_DNA"/>
</dbReference>
<comment type="caution">
    <text evidence="2">The sequence shown here is derived from an EMBL/GenBank/DDBJ whole genome shotgun (WGS) entry which is preliminary data.</text>
</comment>
<evidence type="ECO:0000256" key="1">
    <source>
        <dbReference type="ARBA" id="ARBA00022801"/>
    </source>
</evidence>